<feature type="transmembrane region" description="Helical" evidence="6">
    <location>
        <begin position="305"/>
        <end position="325"/>
    </location>
</feature>
<dbReference type="RefSeq" id="WP_209558264.1">
    <property type="nucleotide sequence ID" value="NZ_JAEDXU010000008.1"/>
</dbReference>
<keyword evidence="8" id="KW-1185">Reference proteome</keyword>
<keyword evidence="6" id="KW-0046">Antibiotic resistance</keyword>
<gene>
    <name evidence="6" type="primary">mprF</name>
    <name evidence="7" type="ORF">I6N96_14440</name>
</gene>
<keyword evidence="6" id="KW-0443">Lipid metabolism</keyword>
<keyword evidence="4 6" id="KW-1133">Transmembrane helix</keyword>
<sequence>MKNKPKLKIFLNVLLMAVMIGVVFYVVDNSLSDIFAQLMKTSAVVAVLVVILGVGYQFVEGQSIKEIVESFQPNFTMTDGFFTSCYVAFYRIVSFGTGTLVSEVLFYRKKGLAVSQGMGVTALHMIMYKLAVIFLAVLGLISQFTQLYESSPKMIPFILAGMIITFLIVFAILALSVSIRLQVLLTVWANKFIKSQKLRDWVDKCNIQIYSLRDTVQTIIKDRSALLRIFFWNVAKVLIWLLIPYVALVEQHPTIDLLQVLSYTSFSIVLAGVIPTPAGIGSFEFVYLLLFKPLVGTVDAVSSLLLYRFSSFVLPFLIGMVYVMLIKRREIKEEIIAVREESSE</sequence>
<reference evidence="7 8" key="1">
    <citation type="submission" date="2020-12" db="EMBL/GenBank/DDBJ databases">
        <title>Vagococcus allomyrinae sp. nov. and Enterococcus lavae sp. nov., isolated from the larvae of Allomyrina dichotoma.</title>
        <authorList>
            <person name="Lee S.D."/>
        </authorList>
    </citation>
    <scope>NUCLEOTIDE SEQUENCE [LARGE SCALE GENOMIC DNA]</scope>
    <source>
        <strain evidence="7 8">BWM-S5</strain>
    </source>
</reference>
<feature type="transmembrane region" description="Helical" evidence="6">
    <location>
        <begin position="39"/>
        <end position="59"/>
    </location>
</feature>
<feature type="transmembrane region" description="Helical" evidence="6">
    <location>
        <begin position="126"/>
        <end position="145"/>
    </location>
</feature>
<keyword evidence="3 6" id="KW-0812">Transmembrane</keyword>
<keyword evidence="2" id="KW-1003">Cell membrane</keyword>
<evidence type="ECO:0000256" key="5">
    <source>
        <dbReference type="ARBA" id="ARBA00023136"/>
    </source>
</evidence>
<feature type="transmembrane region" description="Helical" evidence="6">
    <location>
        <begin position="9"/>
        <end position="27"/>
    </location>
</feature>
<dbReference type="EMBL" id="JAEDXU010000008">
    <property type="protein sequence ID" value="MBP1047481.1"/>
    <property type="molecule type" value="Genomic_DNA"/>
</dbReference>
<keyword evidence="5 6" id="KW-0472">Membrane</keyword>
<accession>A0ABS4CLM0</accession>
<comment type="similarity">
    <text evidence="6">Belongs to the LPG synthase family.</text>
</comment>
<feature type="transmembrane region" description="Helical" evidence="6">
    <location>
        <begin position="260"/>
        <end position="285"/>
    </location>
</feature>
<dbReference type="PANTHER" id="PTHR39087:SF2">
    <property type="entry name" value="UPF0104 MEMBRANE PROTEIN MJ1595"/>
    <property type="match status" value="1"/>
</dbReference>
<evidence type="ECO:0000313" key="7">
    <source>
        <dbReference type="EMBL" id="MBP1047481.1"/>
    </source>
</evidence>
<dbReference type="Pfam" id="PF03706">
    <property type="entry name" value="LPG_synthase_TM"/>
    <property type="match status" value="1"/>
</dbReference>
<evidence type="ECO:0000256" key="2">
    <source>
        <dbReference type="ARBA" id="ARBA00022475"/>
    </source>
</evidence>
<comment type="function">
    <text evidence="6">Catalyzes the transfer of a lysyl group from L-lysyl-tRNA(Lys) to membrane-bound phosphatidylglycerol (PG), which produces lysylphosphatidylglycerol (LPG), a major component of the bacterial membrane with a positive net charge. LPG synthesis contributes to bacterial virulence as it is involved in the resistance mechanism against cationic antimicrobial peptides (CAMP) produces by the host's immune system (defensins, cathelicidins) and by the competing microorganisms.</text>
</comment>
<comment type="catalytic activity">
    <reaction evidence="6">
        <text>L-lysyl-tRNA(Lys) + a 1,2-diacyl-sn-glycero-3-phospho-(1'-sn-glycerol) = a 1,2-diacyl-sn-glycero-3-phospho-1'-(3'-O-L-lysyl)-sn-glycerol + tRNA(Lys)</text>
        <dbReference type="Rhea" id="RHEA:10668"/>
        <dbReference type="Rhea" id="RHEA-COMP:9696"/>
        <dbReference type="Rhea" id="RHEA-COMP:9697"/>
        <dbReference type="ChEBI" id="CHEBI:64716"/>
        <dbReference type="ChEBI" id="CHEBI:75792"/>
        <dbReference type="ChEBI" id="CHEBI:78442"/>
        <dbReference type="ChEBI" id="CHEBI:78529"/>
        <dbReference type="EC" id="2.3.2.3"/>
    </reaction>
</comment>
<feature type="transmembrane region" description="Helical" evidence="6">
    <location>
        <begin position="80"/>
        <end position="106"/>
    </location>
</feature>
<organism evidence="7 8">
    <name type="scientific">Enterococcus larvae</name>
    <dbReference type="NCBI Taxonomy" id="2794352"/>
    <lineage>
        <taxon>Bacteria</taxon>
        <taxon>Bacillati</taxon>
        <taxon>Bacillota</taxon>
        <taxon>Bacilli</taxon>
        <taxon>Lactobacillales</taxon>
        <taxon>Enterococcaceae</taxon>
        <taxon>Enterococcus</taxon>
    </lineage>
</organism>
<proteinExistence type="inferred from homology"/>
<dbReference type="Proteomes" id="UP000673375">
    <property type="component" value="Unassembled WGS sequence"/>
</dbReference>
<evidence type="ECO:0000256" key="4">
    <source>
        <dbReference type="ARBA" id="ARBA00022989"/>
    </source>
</evidence>
<feature type="transmembrane region" description="Helical" evidence="6">
    <location>
        <begin position="157"/>
        <end position="179"/>
    </location>
</feature>
<evidence type="ECO:0000256" key="6">
    <source>
        <dbReference type="RuleBase" id="RU363042"/>
    </source>
</evidence>
<keyword evidence="6" id="KW-0808">Transferase</keyword>
<dbReference type="InterPro" id="IPR022791">
    <property type="entry name" value="L-PG_synthase/AglD"/>
</dbReference>
<dbReference type="PANTHER" id="PTHR39087">
    <property type="entry name" value="UPF0104 MEMBRANE PROTEIN MJ1595"/>
    <property type="match status" value="1"/>
</dbReference>
<protein>
    <recommendedName>
        <fullName evidence="6">Phosphatidylglycerol lysyltransferase</fullName>
        <ecNumber evidence="6">2.3.2.3</ecNumber>
    </recommendedName>
    <alternativeName>
        <fullName evidence="6">Lysylphosphatidylglycerol synthase</fullName>
    </alternativeName>
</protein>
<evidence type="ECO:0000256" key="1">
    <source>
        <dbReference type="ARBA" id="ARBA00004651"/>
    </source>
</evidence>
<name>A0ABS4CLM0_9ENTE</name>
<feature type="transmembrane region" description="Helical" evidence="6">
    <location>
        <begin position="229"/>
        <end position="248"/>
    </location>
</feature>
<dbReference type="EC" id="2.3.2.3" evidence="6"/>
<evidence type="ECO:0000313" key="8">
    <source>
        <dbReference type="Proteomes" id="UP000673375"/>
    </source>
</evidence>
<comment type="caution">
    <text evidence="7">The sequence shown here is derived from an EMBL/GenBank/DDBJ whole genome shotgun (WGS) entry which is preliminary data.</text>
</comment>
<comment type="subcellular location">
    <subcellularLocation>
        <location evidence="1 6">Cell membrane</location>
        <topology evidence="1 6">Multi-pass membrane protein</topology>
    </subcellularLocation>
</comment>
<evidence type="ECO:0000256" key="3">
    <source>
        <dbReference type="ARBA" id="ARBA00022692"/>
    </source>
</evidence>